<evidence type="ECO:0000259" key="6">
    <source>
        <dbReference type="Pfam" id="PF00924"/>
    </source>
</evidence>
<keyword evidence="9" id="KW-1185">Reference proteome</keyword>
<dbReference type="AlphaFoldDB" id="I3XXF8"/>
<dbReference type="Proteomes" id="UP000006176">
    <property type="component" value="Chromosome"/>
</dbReference>
<keyword evidence="3 5" id="KW-1133">Transmembrane helix</keyword>
<feature type="domain" description="Mechanosensitive ion channel MscS" evidence="6">
    <location>
        <begin position="315"/>
        <end position="396"/>
    </location>
</feature>
<evidence type="ECO:0000313" key="8">
    <source>
        <dbReference type="EMBL" id="AFL68632.1"/>
    </source>
</evidence>
<dbReference type="GO" id="GO:0016020">
    <property type="term" value="C:membrane"/>
    <property type="evidence" value="ECO:0007669"/>
    <property type="project" value="UniProtKB-SubCell"/>
</dbReference>
<dbReference type="InterPro" id="IPR049142">
    <property type="entry name" value="MS_channel_1st"/>
</dbReference>
<evidence type="ECO:0000259" key="7">
    <source>
        <dbReference type="Pfam" id="PF21088"/>
    </source>
</evidence>
<name>I3XXF8_SULBS</name>
<dbReference type="HOGENOM" id="CLU_537133_0_0_7"/>
<gene>
    <name evidence="8" type="ordered locus">Sulba_1342</name>
</gene>
<feature type="transmembrane region" description="Helical" evidence="5">
    <location>
        <begin position="236"/>
        <end position="253"/>
    </location>
</feature>
<dbReference type="eggNOG" id="COG0668">
    <property type="taxonomic scope" value="Bacteria"/>
</dbReference>
<dbReference type="Pfam" id="PF00924">
    <property type="entry name" value="MS_channel_2nd"/>
    <property type="match status" value="1"/>
</dbReference>
<dbReference type="InterPro" id="IPR006685">
    <property type="entry name" value="MscS_channel_2nd"/>
</dbReference>
<dbReference type="PANTHER" id="PTHR30566">
    <property type="entry name" value="YNAI-RELATED MECHANOSENSITIVE ION CHANNEL"/>
    <property type="match status" value="1"/>
</dbReference>
<evidence type="ECO:0000256" key="1">
    <source>
        <dbReference type="ARBA" id="ARBA00004370"/>
    </source>
</evidence>
<protein>
    <submittedName>
        <fullName evidence="8">Small-conductance mechanosensitive channel</fullName>
    </submittedName>
</protein>
<dbReference type="PANTHER" id="PTHR30566:SF5">
    <property type="entry name" value="MECHANOSENSITIVE ION CHANNEL PROTEIN 1, MITOCHONDRIAL-RELATED"/>
    <property type="match status" value="1"/>
</dbReference>
<dbReference type="RefSeq" id="WP_014769510.1">
    <property type="nucleotide sequence ID" value="NC_018002.1"/>
</dbReference>
<accession>I3XXF8</accession>
<proteinExistence type="predicted"/>
<dbReference type="EMBL" id="CP003333">
    <property type="protein sequence ID" value="AFL68632.1"/>
    <property type="molecule type" value="Genomic_DNA"/>
</dbReference>
<feature type="transmembrane region" description="Helical" evidence="5">
    <location>
        <begin position="315"/>
        <end position="334"/>
    </location>
</feature>
<evidence type="ECO:0000256" key="2">
    <source>
        <dbReference type="ARBA" id="ARBA00022692"/>
    </source>
</evidence>
<feature type="domain" description="Mechanosensitive ion channel transmembrane helices 2/3" evidence="7">
    <location>
        <begin position="272"/>
        <end position="313"/>
    </location>
</feature>
<dbReference type="KEGG" id="sba:Sulba_1342"/>
<dbReference type="OrthoDB" id="5337452at2"/>
<keyword evidence="4 5" id="KW-0472">Membrane</keyword>
<dbReference type="InterPro" id="IPR023408">
    <property type="entry name" value="MscS_beta-dom_sf"/>
</dbReference>
<dbReference type="STRING" id="760154.Sulba_1342"/>
<sequence length="535" mass="61696">MPKKIFWLILFTCNVLFADTNSSIKLEEGIKIDSFRQKILSIEESIKDNIWFKRYGNYLNYQKLLEELSTVENESKKFKSGKDKASLERYEKLLSKQESLRQQVELLQEYKNSPFSTLVEPLELESYPKVTNPFAIISALSYIKKIKQDSAEYKTRIDNLSFLVNKLKEKMSLLEEIYRIETSVINEDLIYEAQKELNAFTTAQEIANTSYSLHVKKVEEASGRITQDITVQMKRAFNIGIFIIVVVVISLLLKFAAKRYITDNDRFYTVNKIINFANVTLIILILLFSYIENVSYLVTVLGFASAGIAIAMKDWFMSILGWMVIIFGGSFHVGDRIKVQKDGLIYVGDIIDISLLRMTLLEDVTISSYRDNRRAGRVIFVPNNYVFTSLISNYTHGTIRTVWDGIDIFITFDSNHKKAVHLAREITKKYAKGYTDIARKQLNLLRSQYSLKNTNVEPRIFSFIEPQGFCISCWYMTNSYATLTLRSTISAELVDAFKQEPDITIAYHTTNINLARQEKPQMSEAPKSLDEKSLF</sequence>
<comment type="subcellular location">
    <subcellularLocation>
        <location evidence="1">Membrane</location>
    </subcellularLocation>
</comment>
<reference evidence="8 9" key="1">
    <citation type="submission" date="2012-06" db="EMBL/GenBank/DDBJ databases">
        <title>Complete sequence of Sulfurospirillum barnesii SES-3.</title>
        <authorList>
            <consortium name="US DOE Joint Genome Institute"/>
            <person name="Lucas S."/>
            <person name="Han J."/>
            <person name="Lapidus A."/>
            <person name="Cheng J.-F."/>
            <person name="Goodwin L."/>
            <person name="Pitluck S."/>
            <person name="Peters L."/>
            <person name="Ovchinnikova G."/>
            <person name="Lu M."/>
            <person name="Detter J.C."/>
            <person name="Han C."/>
            <person name="Tapia R."/>
            <person name="Land M."/>
            <person name="Hauser L."/>
            <person name="Kyrpides N."/>
            <person name="Ivanova N."/>
            <person name="Pagani I."/>
            <person name="Stolz J."/>
            <person name="Arkin A."/>
            <person name="Dehal P."/>
            <person name="Oremland R."/>
            <person name="Saltikov C."/>
            <person name="Basu P."/>
            <person name="Hollibaugh J."/>
            <person name="Newman D."/>
            <person name="Stolyar S."/>
            <person name="Hazen T."/>
            <person name="Woyke T."/>
        </authorList>
    </citation>
    <scope>NUCLEOTIDE SEQUENCE [LARGE SCALE GENOMIC DNA]</scope>
    <source>
        <strain evidence="9">ATCC 700032 / DSM 10660 / SES-3</strain>
    </source>
</reference>
<keyword evidence="2 5" id="KW-0812">Transmembrane</keyword>
<evidence type="ECO:0000256" key="3">
    <source>
        <dbReference type="ARBA" id="ARBA00022989"/>
    </source>
</evidence>
<dbReference type="SUPFAM" id="SSF50182">
    <property type="entry name" value="Sm-like ribonucleoproteins"/>
    <property type="match status" value="1"/>
</dbReference>
<organism evidence="8 9">
    <name type="scientific">Sulfurospirillum barnesii (strain ATCC 700032 / DSM 10660 / SES-3)</name>
    <dbReference type="NCBI Taxonomy" id="760154"/>
    <lineage>
        <taxon>Bacteria</taxon>
        <taxon>Pseudomonadati</taxon>
        <taxon>Campylobacterota</taxon>
        <taxon>Epsilonproteobacteria</taxon>
        <taxon>Campylobacterales</taxon>
        <taxon>Sulfurospirillaceae</taxon>
        <taxon>Sulfurospirillum</taxon>
    </lineage>
</organism>
<dbReference type="Pfam" id="PF21088">
    <property type="entry name" value="MS_channel_1st"/>
    <property type="match status" value="1"/>
</dbReference>
<evidence type="ECO:0000256" key="5">
    <source>
        <dbReference type="SAM" id="Phobius"/>
    </source>
</evidence>
<dbReference type="Gene3D" id="2.30.30.60">
    <property type="match status" value="1"/>
</dbReference>
<dbReference type="InterPro" id="IPR010920">
    <property type="entry name" value="LSM_dom_sf"/>
</dbReference>
<feature type="transmembrane region" description="Helical" evidence="5">
    <location>
        <begin position="273"/>
        <end position="291"/>
    </location>
</feature>
<evidence type="ECO:0000313" key="9">
    <source>
        <dbReference type="Proteomes" id="UP000006176"/>
    </source>
</evidence>
<evidence type="ECO:0000256" key="4">
    <source>
        <dbReference type="ARBA" id="ARBA00023136"/>
    </source>
</evidence>
<dbReference type="PATRIC" id="fig|760154.4.peg.1344"/>
<dbReference type="GO" id="GO:0008381">
    <property type="term" value="F:mechanosensitive monoatomic ion channel activity"/>
    <property type="evidence" value="ECO:0007669"/>
    <property type="project" value="UniProtKB-ARBA"/>
</dbReference>